<sequence>MHDAATHSFLAQIPLIISPFLKLPQPVALPLNYAPLPRGLPPSSTGRLNEVQAIAVSVEEQQRLVTELQNRAKEKVAQWESDVLRQETMQQRRIAPGYLDSDVHILQPTHPGSSQLGESMSSYATAQPIQQAPFRDFSAEEVSAVPATTSLPSYTSRDDVSHSASFEYGQQLVSTHPYTSSRASSAASSTPSLNGYSAASTPQYAPGRSVPPSVPSQATPYPNESSMYQGQHSQTYEVPSYRRQPSTSSRRSSPVAQPSPSLARQPSVTLPARAGSPSPPGPPIPPRPPAEFVNRPLRISSMRKPLVSEYPWSSTASFAARTFSGIVSGTSTLDSKYMIPPLSSTRTDTSSLYEGAPFRRSSLPRLDSYRSRDTGYNSLDAKLSEYLDATQAASRNDYRPVSSTQPRTTYSLSPEQSSYALLSETNGAHESAGLIDLEGDDSAPGQTPGPAAPSLAAPITNSFSVPGTMTSSSSARALNFPDYLSDDNVISSTSESAPASQSRQDDPYASASRFKFSANYLDNDKENSDAPHMDDVYSQPTIRPATTDSEDDPDFSELTQRQGTGFLLARAADIETPVDESELDYNAVSVMEESTAAEAAEEVHDQAPDHDDDNIEEMLRQLQEEIDMEEKAAARAKREARRQALEGSDTGIAAEDEGLAESEAHTQEAIYELPAKDTPSDVVAEEDGNYAAVEPSIQGTVDYSSAEGAPAGVTAEEDGNYAAVEPSIQGTIDYSSFFSRRCPSRCHCGGRW</sequence>
<comment type="caution">
    <text evidence="1">The sequence shown here is derived from an EMBL/GenBank/DDBJ whole genome shotgun (WGS) entry which is preliminary data.</text>
</comment>
<evidence type="ECO:0000313" key="1">
    <source>
        <dbReference type="EMBL" id="KAK9240141.1"/>
    </source>
</evidence>
<evidence type="ECO:0000313" key="2">
    <source>
        <dbReference type="Proteomes" id="UP001433508"/>
    </source>
</evidence>
<accession>A0ACC3T950</accession>
<protein>
    <submittedName>
        <fullName evidence="1">Uncharacterized protein</fullName>
    </submittedName>
</protein>
<name>A0ACC3T950_LIPKO</name>
<dbReference type="EMBL" id="MU971341">
    <property type="protein sequence ID" value="KAK9240141.1"/>
    <property type="molecule type" value="Genomic_DNA"/>
</dbReference>
<keyword evidence="2" id="KW-1185">Reference proteome</keyword>
<organism evidence="1 2">
    <name type="scientific">Lipomyces kononenkoae</name>
    <name type="common">Yeast</name>
    <dbReference type="NCBI Taxonomy" id="34357"/>
    <lineage>
        <taxon>Eukaryota</taxon>
        <taxon>Fungi</taxon>
        <taxon>Dikarya</taxon>
        <taxon>Ascomycota</taxon>
        <taxon>Saccharomycotina</taxon>
        <taxon>Lipomycetes</taxon>
        <taxon>Lipomycetales</taxon>
        <taxon>Lipomycetaceae</taxon>
        <taxon>Lipomyces</taxon>
    </lineage>
</organism>
<reference evidence="2" key="1">
    <citation type="journal article" date="2024" name="Front. Bioeng. Biotechnol.">
        <title>Genome-scale model development and genomic sequencing of the oleaginous clade Lipomyces.</title>
        <authorList>
            <person name="Czajka J.J."/>
            <person name="Han Y."/>
            <person name="Kim J."/>
            <person name="Mondo S.J."/>
            <person name="Hofstad B.A."/>
            <person name="Robles A."/>
            <person name="Haridas S."/>
            <person name="Riley R."/>
            <person name="LaButti K."/>
            <person name="Pangilinan J."/>
            <person name="Andreopoulos W."/>
            <person name="Lipzen A."/>
            <person name="Yan J."/>
            <person name="Wang M."/>
            <person name="Ng V."/>
            <person name="Grigoriev I.V."/>
            <person name="Spatafora J.W."/>
            <person name="Magnuson J.K."/>
            <person name="Baker S.E."/>
            <person name="Pomraning K.R."/>
        </authorList>
    </citation>
    <scope>NUCLEOTIDE SEQUENCE [LARGE SCALE GENOMIC DNA]</scope>
    <source>
        <strain evidence="2">CBS 7786</strain>
    </source>
</reference>
<gene>
    <name evidence="1" type="ORF">V1525DRAFT_396091</name>
</gene>
<dbReference type="Proteomes" id="UP001433508">
    <property type="component" value="Unassembled WGS sequence"/>
</dbReference>
<proteinExistence type="predicted"/>